<gene>
    <name evidence="1" type="ORF">MPAN_009520</name>
</gene>
<protein>
    <submittedName>
        <fullName evidence="1">N-acetyltransferase</fullName>
    </submittedName>
</protein>
<keyword evidence="2" id="KW-1185">Reference proteome</keyword>
<dbReference type="InterPro" id="IPR000182">
    <property type="entry name" value="GNAT_dom"/>
</dbReference>
<name>A0A7U9THZ3_9MOLU</name>
<sequence>MKTLITKRLILRDLALRDVQDLFAYAKKPNIGPMAGWSPHKNIKETAKILKLLIREQEVWGITTKTDDALIGTIGLHVRNFENAVENRREIGYVLDDKYWGQGLIVEACFKVLDYGFNALGLDEIMCGHMVSNTQSKRVIEKCGFRYLKTEKREYMDKEDIDVMVYHMTKRDYKELIDHDNTKT</sequence>
<dbReference type="GO" id="GO:0016747">
    <property type="term" value="F:acyltransferase activity, transferring groups other than amino-acyl groups"/>
    <property type="evidence" value="ECO:0007669"/>
    <property type="project" value="InterPro"/>
</dbReference>
<dbReference type="KEGG" id="manr:MPAN_009520"/>
<dbReference type="PANTHER" id="PTHR43792">
    <property type="entry name" value="GNAT FAMILY, PUTATIVE (AFU_ORTHOLOGUE AFUA_3G00765)-RELATED-RELATED"/>
    <property type="match status" value="1"/>
</dbReference>
<dbReference type="PROSITE" id="PS51186">
    <property type="entry name" value="GNAT"/>
    <property type="match status" value="1"/>
</dbReference>
<dbReference type="EMBL" id="AP024412">
    <property type="protein sequence ID" value="BCR36059.1"/>
    <property type="molecule type" value="Genomic_DNA"/>
</dbReference>
<dbReference type="AlphaFoldDB" id="A0A7U9THZ3"/>
<dbReference type="Pfam" id="PF13302">
    <property type="entry name" value="Acetyltransf_3"/>
    <property type="match status" value="1"/>
</dbReference>
<organism evidence="1 2">
    <name type="scientific">Mariniplasma anaerobium</name>
    <dbReference type="NCBI Taxonomy" id="2735436"/>
    <lineage>
        <taxon>Bacteria</taxon>
        <taxon>Bacillati</taxon>
        <taxon>Mycoplasmatota</taxon>
        <taxon>Mollicutes</taxon>
        <taxon>Acholeplasmatales</taxon>
        <taxon>Acholeplasmataceae</taxon>
        <taxon>Mariniplasma</taxon>
    </lineage>
</organism>
<dbReference type="Proteomes" id="UP000620133">
    <property type="component" value="Chromosome"/>
</dbReference>
<reference evidence="1" key="1">
    <citation type="submission" date="2021-01" db="EMBL/GenBank/DDBJ databases">
        <title>Draft genome sequence of Acholeplasmataceae bacterium strain Mahy22.</title>
        <authorList>
            <person name="Watanabe M."/>
            <person name="Kojima H."/>
            <person name="Fukui M."/>
        </authorList>
    </citation>
    <scope>NUCLEOTIDE SEQUENCE</scope>
    <source>
        <strain evidence="1">Mahy22</strain>
    </source>
</reference>
<accession>A0A7U9THZ3</accession>
<dbReference type="RefSeq" id="WP_176239522.1">
    <property type="nucleotide sequence ID" value="NZ_AP024412.1"/>
</dbReference>
<dbReference type="SUPFAM" id="SSF55729">
    <property type="entry name" value="Acyl-CoA N-acyltransferases (Nat)"/>
    <property type="match status" value="1"/>
</dbReference>
<dbReference type="Gene3D" id="3.40.630.30">
    <property type="match status" value="1"/>
</dbReference>
<evidence type="ECO:0000313" key="2">
    <source>
        <dbReference type="Proteomes" id="UP000620133"/>
    </source>
</evidence>
<dbReference type="InterPro" id="IPR016181">
    <property type="entry name" value="Acyl_CoA_acyltransferase"/>
</dbReference>
<proteinExistence type="predicted"/>
<evidence type="ECO:0000313" key="1">
    <source>
        <dbReference type="EMBL" id="BCR36059.1"/>
    </source>
</evidence>
<dbReference type="InterPro" id="IPR051531">
    <property type="entry name" value="N-acetyltransferase"/>
</dbReference>